<dbReference type="PRINTS" id="PR00260">
    <property type="entry name" value="CHEMTRNSDUCR"/>
</dbReference>
<dbReference type="PROSITE" id="PS50111">
    <property type="entry name" value="CHEMOTAXIS_TRANSDUC_2"/>
    <property type="match status" value="1"/>
</dbReference>
<gene>
    <name evidence="10" type="ORF">H8792_008480</name>
</gene>
<evidence type="ECO:0000313" key="11">
    <source>
        <dbReference type="Proteomes" id="UP001193680"/>
    </source>
</evidence>
<accession>A0ABS0BX87</accession>
<evidence type="ECO:0000256" key="3">
    <source>
        <dbReference type="ARBA" id="ARBA00022989"/>
    </source>
</evidence>
<dbReference type="InterPro" id="IPR004089">
    <property type="entry name" value="MCPsignal_dom"/>
</dbReference>
<dbReference type="Proteomes" id="UP001193680">
    <property type="component" value="Unassembled WGS sequence"/>
</dbReference>
<evidence type="ECO:0000313" key="10">
    <source>
        <dbReference type="EMBL" id="MBF6058375.1"/>
    </source>
</evidence>
<dbReference type="SUPFAM" id="SSF58104">
    <property type="entry name" value="Methyl-accepting chemotaxis protein (MCP) signaling domain"/>
    <property type="match status" value="1"/>
</dbReference>
<evidence type="ECO:0000256" key="4">
    <source>
        <dbReference type="ARBA" id="ARBA00023136"/>
    </source>
</evidence>
<dbReference type="SMART" id="SM00283">
    <property type="entry name" value="MA"/>
    <property type="match status" value="1"/>
</dbReference>
<feature type="coiled-coil region" evidence="8">
    <location>
        <begin position="86"/>
        <end position="120"/>
    </location>
</feature>
<dbReference type="InterPro" id="IPR004090">
    <property type="entry name" value="Chemotax_Me-accpt_rcpt"/>
</dbReference>
<comment type="subcellular location">
    <subcellularLocation>
        <location evidence="1">Membrane</location>
        <topology evidence="1">Multi-pass membrane protein</topology>
    </subcellularLocation>
</comment>
<sequence length="299" mass="33438">MALMIGLSVLLTVVVMGLIAYWLCLQPQNDTEELEELVKYIEDSRKFDQRLPELANRPKWFTSCNRLLDVTEDYIQEQRSASKHSQLDYQARIETLESERRNLNETLQTCTEQLEVLNLQLQKPVEPPPVQTDPQAERLIEIWAALNEDSNEGVRSAQEVIGHVSALIDEVQKVSQVVSQLEADSSNIGSVLVLIRDIAEQTNLLALNAAIEAARAGEHGRGFAVVADEVRLLAGKTQQATKNIQSIIEGLQHGARNAVQAMEFGREKVGETQIHASRVSQVFDDMNSKLSAIRTENEL</sequence>
<proteinExistence type="inferred from homology"/>
<keyword evidence="5 7" id="KW-0807">Transducer</keyword>
<evidence type="ECO:0000256" key="7">
    <source>
        <dbReference type="PROSITE-ProRule" id="PRU00284"/>
    </source>
</evidence>
<evidence type="ECO:0000256" key="5">
    <source>
        <dbReference type="ARBA" id="ARBA00023224"/>
    </source>
</evidence>
<dbReference type="EMBL" id="JACBGI020000016">
    <property type="protein sequence ID" value="MBF6058375.1"/>
    <property type="molecule type" value="Genomic_DNA"/>
</dbReference>
<reference evidence="10 11" key="1">
    <citation type="submission" date="2020-11" db="EMBL/GenBank/DDBJ databases">
        <title>Sulfur oxidizing isolate from Hospital Hole Sinkhole.</title>
        <authorList>
            <person name="Scott K.M."/>
        </authorList>
    </citation>
    <scope>NUCLEOTIDE SEQUENCE [LARGE SCALE GENOMIC DNA]</scope>
    <source>
        <strain evidence="10 11">HH1</strain>
    </source>
</reference>
<evidence type="ECO:0000256" key="6">
    <source>
        <dbReference type="ARBA" id="ARBA00029447"/>
    </source>
</evidence>
<evidence type="ECO:0000256" key="8">
    <source>
        <dbReference type="SAM" id="Coils"/>
    </source>
</evidence>
<evidence type="ECO:0000256" key="1">
    <source>
        <dbReference type="ARBA" id="ARBA00004141"/>
    </source>
</evidence>
<dbReference type="PANTHER" id="PTHR32089:SF119">
    <property type="entry name" value="METHYL-ACCEPTING CHEMOTAXIS PROTEIN CTPL"/>
    <property type="match status" value="1"/>
</dbReference>
<dbReference type="Pfam" id="PF00015">
    <property type="entry name" value="MCPsignal"/>
    <property type="match status" value="1"/>
</dbReference>
<comment type="caution">
    <text evidence="10">The sequence shown here is derived from an EMBL/GenBank/DDBJ whole genome shotgun (WGS) entry which is preliminary data.</text>
</comment>
<dbReference type="Gene3D" id="1.10.287.950">
    <property type="entry name" value="Methyl-accepting chemotaxis protein"/>
    <property type="match status" value="1"/>
</dbReference>
<feature type="domain" description="Methyl-accepting transducer" evidence="9">
    <location>
        <begin position="150"/>
        <end position="299"/>
    </location>
</feature>
<keyword evidence="4" id="KW-0472">Membrane</keyword>
<keyword evidence="2" id="KW-0812">Transmembrane</keyword>
<evidence type="ECO:0000259" key="9">
    <source>
        <dbReference type="PROSITE" id="PS50111"/>
    </source>
</evidence>
<evidence type="ECO:0000256" key="2">
    <source>
        <dbReference type="ARBA" id="ARBA00022692"/>
    </source>
</evidence>
<keyword evidence="3" id="KW-1133">Transmembrane helix</keyword>
<protein>
    <submittedName>
        <fullName evidence="10">Chemotaxis protein</fullName>
    </submittedName>
</protein>
<keyword evidence="11" id="KW-1185">Reference proteome</keyword>
<name>A0ABS0BX87_9GAMM</name>
<organism evidence="10 11">
    <name type="scientific">Thiomicrorhabdus heinhorstiae</name>
    <dbReference type="NCBI Taxonomy" id="2748010"/>
    <lineage>
        <taxon>Bacteria</taxon>
        <taxon>Pseudomonadati</taxon>
        <taxon>Pseudomonadota</taxon>
        <taxon>Gammaproteobacteria</taxon>
        <taxon>Thiotrichales</taxon>
        <taxon>Piscirickettsiaceae</taxon>
        <taxon>Thiomicrorhabdus</taxon>
    </lineage>
</organism>
<comment type="similarity">
    <text evidence="6">Belongs to the methyl-accepting chemotaxis (MCP) protein family.</text>
</comment>
<keyword evidence="8" id="KW-0175">Coiled coil</keyword>
<dbReference type="PANTHER" id="PTHR32089">
    <property type="entry name" value="METHYL-ACCEPTING CHEMOTAXIS PROTEIN MCPB"/>
    <property type="match status" value="1"/>
</dbReference>